<reference evidence="1 2" key="1">
    <citation type="submission" date="2016-07" db="EMBL/GenBank/DDBJ databases">
        <title>Multiple horizontal gene transfer events from other fungi enriched the ability of initially mycotrophic Trichoderma (Ascomycota) to feed on dead plant biomass.</title>
        <authorList>
            <consortium name="DOE Joint Genome Institute"/>
            <person name="Aerts A."/>
            <person name="Atanasova L."/>
            <person name="Chenthamara K."/>
            <person name="Zhang J."/>
            <person name="Grujic M."/>
            <person name="Henrissat B."/>
            <person name="Kuo A."/>
            <person name="Salamov A."/>
            <person name="Lipzen A."/>
            <person name="Labutti K."/>
            <person name="Barry K."/>
            <person name="Miao Y."/>
            <person name="Rahimi M.J."/>
            <person name="Shen Q."/>
            <person name="Grigoriev I.V."/>
            <person name="Kubicek C.P."/>
            <person name="Druzhinina I.S."/>
        </authorList>
    </citation>
    <scope>NUCLEOTIDE SEQUENCE [LARGE SCALE GENOMIC DNA]</scope>
    <source>
        <strain evidence="1 2">CBS 433.97</strain>
    </source>
</reference>
<protein>
    <submittedName>
        <fullName evidence="1">Uncharacterized protein</fullName>
    </submittedName>
</protein>
<name>A0A2T3Z7D7_TRIA4</name>
<accession>A0A2T3Z7D7</accession>
<evidence type="ECO:0000313" key="1">
    <source>
        <dbReference type="EMBL" id="PTB40695.1"/>
    </source>
</evidence>
<sequence length="155" mass="17263">MDWVRIKHKGTQTFSSPGAMLGTTAKMRTTWPNGPELPHRGQQTMPQGSGPDLAAIHPYGPSRLTWWWRPAKSASDSAPKMARGPRDIESIQRPFFVVLYPHPLSLHRAIAAQQSTQIDARQLAGESASHEKHVLRHLERGEARRDAVINGCMLS</sequence>
<dbReference type="EMBL" id="KZ679262">
    <property type="protein sequence ID" value="PTB40695.1"/>
    <property type="molecule type" value="Genomic_DNA"/>
</dbReference>
<gene>
    <name evidence="1" type="ORF">M441DRAFT_47221</name>
</gene>
<proteinExistence type="predicted"/>
<organism evidence="1 2">
    <name type="scientific">Trichoderma asperellum (strain ATCC 204424 / CBS 433.97 / NBRC 101777)</name>
    <dbReference type="NCBI Taxonomy" id="1042311"/>
    <lineage>
        <taxon>Eukaryota</taxon>
        <taxon>Fungi</taxon>
        <taxon>Dikarya</taxon>
        <taxon>Ascomycota</taxon>
        <taxon>Pezizomycotina</taxon>
        <taxon>Sordariomycetes</taxon>
        <taxon>Hypocreomycetidae</taxon>
        <taxon>Hypocreales</taxon>
        <taxon>Hypocreaceae</taxon>
        <taxon>Trichoderma</taxon>
    </lineage>
</organism>
<dbReference type="Proteomes" id="UP000240493">
    <property type="component" value="Unassembled WGS sequence"/>
</dbReference>
<dbReference type="OrthoDB" id="10396228at2759"/>
<dbReference type="AlphaFoldDB" id="A0A2T3Z7D7"/>
<keyword evidence="2" id="KW-1185">Reference proteome</keyword>
<evidence type="ECO:0000313" key="2">
    <source>
        <dbReference type="Proteomes" id="UP000240493"/>
    </source>
</evidence>